<gene>
    <name evidence="2" type="ORF">KCTCHS21_19010</name>
</gene>
<dbReference type="EMBL" id="AP019400">
    <property type="protein sequence ID" value="BBI32502.1"/>
    <property type="molecule type" value="Genomic_DNA"/>
</dbReference>
<name>A0A3T1D313_9BACL</name>
<keyword evidence="1" id="KW-0812">Transmembrane</keyword>
<evidence type="ECO:0000256" key="1">
    <source>
        <dbReference type="SAM" id="Phobius"/>
    </source>
</evidence>
<evidence type="ECO:0000313" key="2">
    <source>
        <dbReference type="EMBL" id="BBI32502.1"/>
    </source>
</evidence>
<feature type="transmembrane region" description="Helical" evidence="1">
    <location>
        <begin position="6"/>
        <end position="25"/>
    </location>
</feature>
<evidence type="ECO:0000313" key="3">
    <source>
        <dbReference type="Proteomes" id="UP000289856"/>
    </source>
</evidence>
<dbReference type="AlphaFoldDB" id="A0A3T1D313"/>
<dbReference type="KEGG" id="cohn:KCTCHS21_19010"/>
<keyword evidence="1" id="KW-0472">Membrane</keyword>
<dbReference type="RefSeq" id="WP_130607077.1">
    <property type="nucleotide sequence ID" value="NZ_AP019400.1"/>
</dbReference>
<reference evidence="2 3" key="1">
    <citation type="submission" date="2019-01" db="EMBL/GenBank/DDBJ databases">
        <title>Complete genome sequence of Cohnella hallensis HS21 isolated from Korean fir (Abies koreana) rhizospheric soil.</title>
        <authorList>
            <person name="Jiang L."/>
            <person name="Kang S.W."/>
            <person name="Kim S."/>
            <person name="Jung J."/>
            <person name="Kim C.Y."/>
            <person name="Kim D.H."/>
            <person name="Kim S.W."/>
            <person name="Lee J."/>
        </authorList>
    </citation>
    <scope>NUCLEOTIDE SEQUENCE [LARGE SCALE GENOMIC DNA]</scope>
    <source>
        <strain evidence="2 3">HS21</strain>
    </source>
</reference>
<proteinExistence type="predicted"/>
<organism evidence="2 3">
    <name type="scientific">Cohnella abietis</name>
    <dbReference type="NCBI Taxonomy" id="2507935"/>
    <lineage>
        <taxon>Bacteria</taxon>
        <taxon>Bacillati</taxon>
        <taxon>Bacillota</taxon>
        <taxon>Bacilli</taxon>
        <taxon>Bacillales</taxon>
        <taxon>Paenibacillaceae</taxon>
        <taxon>Cohnella</taxon>
    </lineage>
</organism>
<sequence>MAPYIVLIILFLFFVLIIFMIRSGVKNRKAVKAKAAQLGAKDYFTCLHHEGLVGLRQGTLCTVYRCDDKILIDAGETRKYEIQNDKLQVAVVKNEQELIEKGKSVVGRAVIGTLLVPGLGTIIGGMSGIGTKQKKGTPNHYLILNYVGSTGELQAVTFKNNLNIFKMQKFCNDLNNSIAQFQTTDDGVIQL</sequence>
<protein>
    <submittedName>
        <fullName evidence="2">Uncharacterized protein</fullName>
    </submittedName>
</protein>
<dbReference type="OrthoDB" id="2627118at2"/>
<keyword evidence="3" id="KW-1185">Reference proteome</keyword>
<accession>A0A3T1D313</accession>
<keyword evidence="1" id="KW-1133">Transmembrane helix</keyword>
<dbReference type="Proteomes" id="UP000289856">
    <property type="component" value="Chromosome"/>
</dbReference>